<keyword evidence="1" id="KW-1133">Transmembrane helix</keyword>
<dbReference type="STRING" id="39962.Lmor_1776"/>
<dbReference type="AlphaFoldDB" id="A0A378K186"/>
<evidence type="ECO:0000313" key="3">
    <source>
        <dbReference type="EMBL" id="STX64097.1"/>
    </source>
</evidence>
<feature type="transmembrane region" description="Helical" evidence="1">
    <location>
        <begin position="57"/>
        <end position="77"/>
    </location>
</feature>
<dbReference type="EMBL" id="LNYN01000020">
    <property type="protein sequence ID" value="KTD34379.1"/>
    <property type="molecule type" value="Genomic_DNA"/>
</dbReference>
<keyword evidence="1" id="KW-0812">Transmembrane</keyword>
<feature type="transmembrane region" description="Helical" evidence="1">
    <location>
        <begin position="89"/>
        <end position="116"/>
    </location>
</feature>
<keyword evidence="4" id="KW-1185">Reference proteome</keyword>
<evidence type="ECO:0000256" key="1">
    <source>
        <dbReference type="SAM" id="Phobius"/>
    </source>
</evidence>
<keyword evidence="1" id="KW-0472">Membrane</keyword>
<proteinExistence type="predicted"/>
<evidence type="ECO:0000313" key="5">
    <source>
        <dbReference type="Proteomes" id="UP000254040"/>
    </source>
</evidence>
<reference evidence="3 5" key="2">
    <citation type="submission" date="2018-06" db="EMBL/GenBank/DDBJ databases">
        <authorList>
            <consortium name="Pathogen Informatics"/>
            <person name="Doyle S."/>
        </authorList>
    </citation>
    <scope>NUCLEOTIDE SEQUENCE [LARGE SCALE GENOMIC DNA]</scope>
    <source>
        <strain evidence="3 5">NCTC12239</strain>
    </source>
</reference>
<dbReference type="EMBL" id="UGOG01000001">
    <property type="protein sequence ID" value="STX64097.1"/>
    <property type="molecule type" value="Genomic_DNA"/>
</dbReference>
<reference evidence="2 4" key="1">
    <citation type="submission" date="2015-11" db="EMBL/GenBank/DDBJ databases">
        <title>Genomic analysis of 38 Legionella species identifies large and diverse effector repertoires.</title>
        <authorList>
            <person name="Burstein D."/>
            <person name="Amaro F."/>
            <person name="Zusman T."/>
            <person name="Lifshitz Z."/>
            <person name="Cohen O."/>
            <person name="Gilbert J.A."/>
            <person name="Pupko T."/>
            <person name="Shuman H.A."/>
            <person name="Segal G."/>
        </authorList>
    </citation>
    <scope>NUCLEOTIDE SEQUENCE [LARGE SCALE GENOMIC DNA]</scope>
    <source>
        <strain evidence="2 4">ATCC 43877</strain>
    </source>
</reference>
<gene>
    <name evidence="2" type="ORF">Lmor_1776</name>
    <name evidence="3" type="ORF">NCTC12239_03058</name>
</gene>
<evidence type="ECO:0000313" key="4">
    <source>
        <dbReference type="Proteomes" id="UP000054985"/>
    </source>
</evidence>
<protein>
    <recommendedName>
        <fullName evidence="6">Transmembrane protein</fullName>
    </recommendedName>
</protein>
<feature type="transmembrane region" description="Helical" evidence="1">
    <location>
        <begin position="27"/>
        <end position="51"/>
    </location>
</feature>
<evidence type="ECO:0008006" key="6">
    <source>
        <dbReference type="Google" id="ProtNLM"/>
    </source>
</evidence>
<organism evidence="3 5">
    <name type="scientific">Legionella moravica</name>
    <dbReference type="NCBI Taxonomy" id="39962"/>
    <lineage>
        <taxon>Bacteria</taxon>
        <taxon>Pseudomonadati</taxon>
        <taxon>Pseudomonadota</taxon>
        <taxon>Gammaproteobacteria</taxon>
        <taxon>Legionellales</taxon>
        <taxon>Legionellaceae</taxon>
        <taxon>Legionella</taxon>
    </lineage>
</organism>
<evidence type="ECO:0000313" key="2">
    <source>
        <dbReference type="EMBL" id="KTD34379.1"/>
    </source>
</evidence>
<accession>A0A378K186</accession>
<dbReference type="Proteomes" id="UP000054985">
    <property type="component" value="Unassembled WGS sequence"/>
</dbReference>
<name>A0A378K186_9GAMM</name>
<sequence length="124" mass="14818">MLTYLKKGWNGELTFFQIIFGRYSSSYLFDGGVVYIGFYILLICALVNHPWNINNIWLYPLLLYSIGFYIWLLKAFWGSAYQTTHFYSFILIRIFTILLPIFSICLFFLILIYYFVSALFDLYN</sequence>
<dbReference type="Proteomes" id="UP000254040">
    <property type="component" value="Unassembled WGS sequence"/>
</dbReference>
<dbReference type="OrthoDB" id="5654115at2"/>